<comment type="caution">
    <text evidence="4">The sequence shown here is derived from an EMBL/GenBank/DDBJ whole genome shotgun (WGS) entry which is preliminary data.</text>
</comment>
<dbReference type="InterPro" id="IPR027417">
    <property type="entry name" value="P-loop_NTPase"/>
</dbReference>
<sequence length="812" mass="91671">MTMVNFPVSTVGMDRNDTFTGRDDDIRRVHELLTGAEKETVGSNNPSDANYFVGGKTGPMCCVLHGVAGMGKTQIALEYTYRHQSEYDAMFWLEAEHDWTLTSTYAQIADQLGLLEAKTSEDDGDERQKLAIRKALEWLQTTERKWLLVFDNTEDINDINKYLPLEIVGQGSILITMQKPTGSLAVKDLGIIPVNPLTRDDAAKLMLKYMQAEPSDEMEDEIARDLSNTVDGLPLAIAIVGGCISKLGGNLRDFVGKLKTSSGASTTKAVGPVKNLETVFNVAITVLSDNARTMIGILAFLNGDHIPEEIFITAIEKRSLDFLDNKADFLKLSHELDQRQLIRWNESGTEAYLATHRTVQWNVLLYLSRDPAQRWKVFQQALRLVRDVLPAKSPFIVPSSDTWPRFQKYGAHILSLRAHCLWPDPPIELPVNFAQVLSDMGTYMWHAGELPEGQEALETAVNIMDKNELEDSHPLRANAYEMLGIMSSFEGVSERKHSMDLRYKALEARKLSYDSIPLGKVTRDDEIKRWTVESDVAYGSVQQEDFEPAAEIMERCFKKYQEWGPEDDYPYQYSQYYQILGVCRMAAGKPAESIEAITHCVDLLIKSSDIMHPMTQLMRFITGYLTWHAGEPQKALEIMISVLEARRKMVGGFSHFTLESYSTCARLLADNGDYEKARIYLDRCLERRKRAAWNEEGVARAQYRYAYILDKLGDKSEAEKQRASAMRTQDRILRDCPDYLPITDDDEAVFDQMVSIWAGRFTGKLKQANLNFPSESDLGGNEPDLKPDALDLEPEDSDLGSDTEAVEISAKT</sequence>
<evidence type="ECO:0000259" key="3">
    <source>
        <dbReference type="Pfam" id="PF25000"/>
    </source>
</evidence>
<protein>
    <recommendedName>
        <fullName evidence="6">NB-ARC domain-containing protein</fullName>
    </recommendedName>
</protein>
<dbReference type="Gene3D" id="3.40.50.300">
    <property type="entry name" value="P-loop containing nucleotide triphosphate hydrolases"/>
    <property type="match status" value="1"/>
</dbReference>
<name>A0AA39QQ79_9LECA</name>
<accession>A0AA39QQ79</accession>
<evidence type="ECO:0000313" key="4">
    <source>
        <dbReference type="EMBL" id="KAK0507112.1"/>
    </source>
</evidence>
<evidence type="ECO:0000259" key="2">
    <source>
        <dbReference type="Pfam" id="PF00931"/>
    </source>
</evidence>
<dbReference type="EMBL" id="JAFEKC020000025">
    <property type="protein sequence ID" value="KAK0507112.1"/>
    <property type="molecule type" value="Genomic_DNA"/>
</dbReference>
<organism evidence="4 5">
    <name type="scientific">Cladonia borealis</name>
    <dbReference type="NCBI Taxonomy" id="184061"/>
    <lineage>
        <taxon>Eukaryota</taxon>
        <taxon>Fungi</taxon>
        <taxon>Dikarya</taxon>
        <taxon>Ascomycota</taxon>
        <taxon>Pezizomycotina</taxon>
        <taxon>Lecanoromycetes</taxon>
        <taxon>OSLEUM clade</taxon>
        <taxon>Lecanoromycetidae</taxon>
        <taxon>Lecanorales</taxon>
        <taxon>Lecanorineae</taxon>
        <taxon>Cladoniaceae</taxon>
        <taxon>Cladonia</taxon>
    </lineage>
</organism>
<dbReference type="PANTHER" id="PTHR35205">
    <property type="entry name" value="NB-ARC AND TPR DOMAIN PROTEIN"/>
    <property type="match status" value="1"/>
</dbReference>
<dbReference type="Pfam" id="PF13424">
    <property type="entry name" value="TPR_12"/>
    <property type="match status" value="1"/>
</dbReference>
<dbReference type="SUPFAM" id="SSF48452">
    <property type="entry name" value="TPR-like"/>
    <property type="match status" value="1"/>
</dbReference>
<dbReference type="Proteomes" id="UP001166286">
    <property type="component" value="Unassembled WGS sequence"/>
</dbReference>
<evidence type="ECO:0000313" key="5">
    <source>
        <dbReference type="Proteomes" id="UP001166286"/>
    </source>
</evidence>
<dbReference type="Gene3D" id="1.25.40.10">
    <property type="entry name" value="Tetratricopeptide repeat domain"/>
    <property type="match status" value="1"/>
</dbReference>
<feature type="compositionally biased region" description="Acidic residues" evidence="1">
    <location>
        <begin position="790"/>
        <end position="805"/>
    </location>
</feature>
<dbReference type="GO" id="GO:0043531">
    <property type="term" value="F:ADP binding"/>
    <property type="evidence" value="ECO:0007669"/>
    <property type="project" value="InterPro"/>
</dbReference>
<feature type="domain" description="DUF7779" evidence="3">
    <location>
        <begin position="283"/>
        <end position="368"/>
    </location>
</feature>
<gene>
    <name evidence="4" type="ORF">JMJ35_010570</name>
</gene>
<feature type="region of interest" description="Disordered" evidence="1">
    <location>
        <begin position="772"/>
        <end position="812"/>
    </location>
</feature>
<dbReference type="Pfam" id="PF00931">
    <property type="entry name" value="NB-ARC"/>
    <property type="match status" value="1"/>
</dbReference>
<evidence type="ECO:0000256" key="1">
    <source>
        <dbReference type="SAM" id="MobiDB-lite"/>
    </source>
</evidence>
<evidence type="ECO:0008006" key="6">
    <source>
        <dbReference type="Google" id="ProtNLM"/>
    </source>
</evidence>
<feature type="domain" description="NB-ARC" evidence="2">
    <location>
        <begin position="61"/>
        <end position="208"/>
    </location>
</feature>
<dbReference type="InterPro" id="IPR002182">
    <property type="entry name" value="NB-ARC"/>
</dbReference>
<dbReference type="PANTHER" id="PTHR35205:SF1">
    <property type="entry name" value="ZU5 DOMAIN-CONTAINING PROTEIN"/>
    <property type="match status" value="1"/>
</dbReference>
<proteinExistence type="predicted"/>
<reference evidence="4" key="1">
    <citation type="submission" date="2023-03" db="EMBL/GenBank/DDBJ databases">
        <title>Complete genome of Cladonia borealis.</title>
        <authorList>
            <person name="Park H."/>
        </authorList>
    </citation>
    <scope>NUCLEOTIDE SEQUENCE</scope>
    <source>
        <strain evidence="4">ANT050790</strain>
    </source>
</reference>
<dbReference type="SUPFAM" id="SSF52540">
    <property type="entry name" value="P-loop containing nucleoside triphosphate hydrolases"/>
    <property type="match status" value="1"/>
</dbReference>
<keyword evidence="5" id="KW-1185">Reference proteome</keyword>
<dbReference type="InterPro" id="IPR056681">
    <property type="entry name" value="DUF7779"/>
</dbReference>
<dbReference type="PRINTS" id="PR00364">
    <property type="entry name" value="DISEASERSIST"/>
</dbReference>
<dbReference type="Pfam" id="PF25000">
    <property type="entry name" value="DUF7779"/>
    <property type="match status" value="1"/>
</dbReference>
<dbReference type="InterPro" id="IPR011990">
    <property type="entry name" value="TPR-like_helical_dom_sf"/>
</dbReference>
<dbReference type="AlphaFoldDB" id="A0AA39QQ79"/>